<organism evidence="2 3">
    <name type="scientific">Mycolicibacterium hodleri</name>
    <dbReference type="NCBI Taxonomy" id="49897"/>
    <lineage>
        <taxon>Bacteria</taxon>
        <taxon>Bacillati</taxon>
        <taxon>Actinomycetota</taxon>
        <taxon>Actinomycetes</taxon>
        <taxon>Mycobacteriales</taxon>
        <taxon>Mycobacteriaceae</taxon>
        <taxon>Mycolicibacterium</taxon>
    </lineage>
</organism>
<evidence type="ECO:0000313" key="3">
    <source>
        <dbReference type="Proteomes" id="UP000315759"/>
    </source>
</evidence>
<keyword evidence="3" id="KW-1185">Reference proteome</keyword>
<gene>
    <name evidence="2" type="ORF">D8S82_23920</name>
</gene>
<dbReference type="RefSeq" id="WP_142554484.1">
    <property type="nucleotide sequence ID" value="NZ_VIFX01000035.1"/>
</dbReference>
<dbReference type="Proteomes" id="UP000315759">
    <property type="component" value="Unassembled WGS sequence"/>
</dbReference>
<dbReference type="InterPro" id="IPR051044">
    <property type="entry name" value="MAG_DAG_Lipase"/>
</dbReference>
<dbReference type="InterPro" id="IPR029058">
    <property type="entry name" value="AB_hydrolase_fold"/>
</dbReference>
<name>A0A544VVR3_9MYCO</name>
<proteinExistence type="predicted"/>
<dbReference type="Gene3D" id="3.40.50.1820">
    <property type="entry name" value="alpha/beta hydrolase"/>
    <property type="match status" value="1"/>
</dbReference>
<dbReference type="GO" id="GO:0016787">
    <property type="term" value="F:hydrolase activity"/>
    <property type="evidence" value="ECO:0007669"/>
    <property type="project" value="UniProtKB-KW"/>
</dbReference>
<reference evidence="2 3" key="1">
    <citation type="submission" date="2018-10" db="EMBL/GenBank/DDBJ databases">
        <title>Draft genome of Mycobacterium hodleri strain B.</title>
        <authorList>
            <person name="Amande T.J."/>
            <person name="Mcgenity T.J."/>
        </authorList>
    </citation>
    <scope>NUCLEOTIDE SEQUENCE [LARGE SCALE GENOMIC DNA]</scope>
    <source>
        <strain evidence="2 3">B</strain>
    </source>
</reference>
<feature type="domain" description="Serine aminopeptidase S33" evidence="1">
    <location>
        <begin position="53"/>
        <end position="263"/>
    </location>
</feature>
<evidence type="ECO:0000313" key="2">
    <source>
        <dbReference type="EMBL" id="TQR84081.1"/>
    </source>
</evidence>
<dbReference type="Pfam" id="PF12146">
    <property type="entry name" value="Hydrolase_4"/>
    <property type="match status" value="1"/>
</dbReference>
<accession>A0A544VVR3</accession>
<dbReference type="SUPFAM" id="SSF53474">
    <property type="entry name" value="alpha/beta-Hydrolases"/>
    <property type="match status" value="1"/>
</dbReference>
<dbReference type="EMBL" id="VIFX01000035">
    <property type="protein sequence ID" value="TQR84081.1"/>
    <property type="molecule type" value="Genomic_DNA"/>
</dbReference>
<dbReference type="InterPro" id="IPR022742">
    <property type="entry name" value="Hydrolase_4"/>
</dbReference>
<evidence type="ECO:0000259" key="1">
    <source>
        <dbReference type="Pfam" id="PF12146"/>
    </source>
</evidence>
<comment type="caution">
    <text evidence="2">The sequence shown here is derived from an EMBL/GenBank/DDBJ whole genome shotgun (WGS) entry which is preliminary data.</text>
</comment>
<dbReference type="PANTHER" id="PTHR11614">
    <property type="entry name" value="PHOSPHOLIPASE-RELATED"/>
    <property type="match status" value="1"/>
</dbReference>
<keyword evidence="2" id="KW-0378">Hydrolase</keyword>
<protein>
    <submittedName>
        <fullName evidence="2">Alpha/beta hydrolase</fullName>
    </submittedName>
</protein>
<dbReference type="AlphaFoldDB" id="A0A544VVR3"/>
<sequence>MTPREPSEEPVWQPDVLPGYWQQTLPLGLDPDGEGQLFATLVRRGEAGSGPHAVLALHGYTDYFFNTELAGHFADRGFRFYALDLHKCGRSRREGQTPHFTTDLTRYDGELDRALALIARDTVDSPADPPRVCVYGHSAGGLIATLWLDRLRERGQAAHIGGLVLNSPFFDLHGPAILRTAPTSAALIALARFRKRQVIRKPTPGGYGTTLHRDYAGEFDYDLDLKPLGGFPVTFGWINAIRRGQAKLHRGLDVGVPNLLLRSDHSVAEAPHPEAIQRGDAVLDVAQIARWAGCVGNRQTIAPITDAKHDVFLSLAEPRAAAYRELARWLDDYLGSDSRSTTTNFGRD</sequence>